<evidence type="ECO:0000256" key="5">
    <source>
        <dbReference type="ARBA" id="ARBA00022989"/>
    </source>
</evidence>
<evidence type="ECO:0000256" key="1">
    <source>
        <dbReference type="ARBA" id="ARBA00004651"/>
    </source>
</evidence>
<feature type="transmembrane region" description="Helical" evidence="8">
    <location>
        <begin position="304"/>
        <end position="326"/>
    </location>
</feature>
<proteinExistence type="inferred from homology"/>
<feature type="compositionally biased region" description="Low complexity" evidence="7">
    <location>
        <begin position="9"/>
        <end position="23"/>
    </location>
</feature>
<protein>
    <submittedName>
        <fullName evidence="10">MMPL family transporter</fullName>
    </submittedName>
</protein>
<reference evidence="10 11" key="1">
    <citation type="submission" date="2018-12" db="EMBL/GenBank/DDBJ databases">
        <title>The whole draft genome of Streptomyce luteoverticillatus CGMCC 15060.</title>
        <authorList>
            <person name="Feng Z."/>
            <person name="Chen G."/>
            <person name="Zhang J."/>
            <person name="Zhu H."/>
            <person name="Yu X."/>
            <person name="Zhang W."/>
            <person name="Zhang X."/>
        </authorList>
    </citation>
    <scope>NUCLEOTIDE SEQUENCE [LARGE SCALE GENOMIC DNA]</scope>
    <source>
        <strain evidence="10 11">CGMCC 15060</strain>
    </source>
</reference>
<evidence type="ECO:0000259" key="9">
    <source>
        <dbReference type="Pfam" id="PF03176"/>
    </source>
</evidence>
<evidence type="ECO:0000313" key="10">
    <source>
        <dbReference type="EMBL" id="AZQ74714.1"/>
    </source>
</evidence>
<dbReference type="AlphaFoldDB" id="A0A3Q9G3G4"/>
<evidence type="ECO:0000256" key="7">
    <source>
        <dbReference type="SAM" id="MobiDB-lite"/>
    </source>
</evidence>
<feature type="transmembrane region" description="Helical" evidence="8">
    <location>
        <begin position="692"/>
        <end position="718"/>
    </location>
</feature>
<dbReference type="InterPro" id="IPR050545">
    <property type="entry name" value="Mycobact_MmpL"/>
</dbReference>
<evidence type="ECO:0000256" key="6">
    <source>
        <dbReference type="ARBA" id="ARBA00023136"/>
    </source>
</evidence>
<evidence type="ECO:0000313" key="11">
    <source>
        <dbReference type="Proteomes" id="UP000267900"/>
    </source>
</evidence>
<dbReference type="EMBL" id="CP034587">
    <property type="protein sequence ID" value="AZQ74714.1"/>
    <property type="molecule type" value="Genomic_DNA"/>
</dbReference>
<dbReference type="InterPro" id="IPR004869">
    <property type="entry name" value="MMPL_dom"/>
</dbReference>
<evidence type="ECO:0000256" key="2">
    <source>
        <dbReference type="ARBA" id="ARBA00010157"/>
    </source>
</evidence>
<feature type="transmembrane region" description="Helical" evidence="8">
    <location>
        <begin position="332"/>
        <end position="356"/>
    </location>
</feature>
<keyword evidence="5 8" id="KW-1133">Transmembrane helix</keyword>
<name>A0A3Q9G3G4_STRLT</name>
<feature type="transmembrane region" description="Helical" evidence="8">
    <location>
        <begin position="579"/>
        <end position="597"/>
    </location>
</feature>
<dbReference type="Pfam" id="PF03176">
    <property type="entry name" value="MMPL"/>
    <property type="match status" value="2"/>
</dbReference>
<feature type="transmembrane region" description="Helical" evidence="8">
    <location>
        <begin position="666"/>
        <end position="686"/>
    </location>
</feature>
<keyword evidence="3" id="KW-1003">Cell membrane</keyword>
<comment type="subcellular location">
    <subcellularLocation>
        <location evidence="1">Cell membrane</location>
        <topology evidence="1">Multi-pass membrane protein</topology>
    </subcellularLocation>
</comment>
<feature type="region of interest" description="Disordered" evidence="7">
    <location>
        <begin position="1"/>
        <end position="33"/>
    </location>
</feature>
<evidence type="ECO:0000256" key="4">
    <source>
        <dbReference type="ARBA" id="ARBA00022692"/>
    </source>
</evidence>
<dbReference type="GO" id="GO:0005886">
    <property type="term" value="C:plasma membrane"/>
    <property type="evidence" value="ECO:0007669"/>
    <property type="project" value="UniProtKB-SubCell"/>
</dbReference>
<feature type="transmembrane region" description="Helical" evidence="8">
    <location>
        <begin position="226"/>
        <end position="246"/>
    </location>
</feature>
<evidence type="ECO:0000256" key="3">
    <source>
        <dbReference type="ARBA" id="ARBA00022475"/>
    </source>
</evidence>
<gene>
    <name evidence="10" type="ORF">EKH77_29045</name>
</gene>
<keyword evidence="4 8" id="KW-0812">Transmembrane</keyword>
<dbReference type="Proteomes" id="UP000267900">
    <property type="component" value="Chromosome"/>
</dbReference>
<feature type="transmembrane region" description="Helical" evidence="8">
    <location>
        <begin position="395"/>
        <end position="416"/>
    </location>
</feature>
<evidence type="ECO:0000256" key="8">
    <source>
        <dbReference type="SAM" id="Phobius"/>
    </source>
</evidence>
<feature type="transmembrane region" description="Helical" evidence="8">
    <location>
        <begin position="617"/>
        <end position="639"/>
    </location>
</feature>
<dbReference type="OrthoDB" id="7051771at2"/>
<dbReference type="Gene3D" id="1.20.1640.10">
    <property type="entry name" value="Multidrug efflux transporter AcrB transmembrane domain"/>
    <property type="match status" value="2"/>
</dbReference>
<dbReference type="PANTHER" id="PTHR33406:SF11">
    <property type="entry name" value="MEMBRANE PROTEIN SCO6666-RELATED"/>
    <property type="match status" value="1"/>
</dbReference>
<dbReference type="PANTHER" id="PTHR33406">
    <property type="entry name" value="MEMBRANE PROTEIN MJ1562-RELATED"/>
    <property type="match status" value="1"/>
</dbReference>
<dbReference type="RefSeq" id="WP_126917216.1">
    <property type="nucleotide sequence ID" value="NZ_CP034587.1"/>
</dbReference>
<keyword evidence="6 8" id="KW-0472">Membrane</keyword>
<dbReference type="SUPFAM" id="SSF82866">
    <property type="entry name" value="Multidrug efflux transporter AcrB transmembrane domain"/>
    <property type="match status" value="2"/>
</dbReference>
<feature type="domain" description="Membrane transport protein MMPL" evidence="9">
    <location>
        <begin position="514"/>
        <end position="728"/>
    </location>
</feature>
<comment type="similarity">
    <text evidence="2">Belongs to the resistance-nodulation-cell division (RND) (TC 2.A.6) family. MmpL subfamily.</text>
</comment>
<feature type="transmembrane region" description="Helical" evidence="8">
    <location>
        <begin position="39"/>
        <end position="59"/>
    </location>
</feature>
<keyword evidence="11" id="KW-1185">Reference proteome</keyword>
<sequence>MTPPGDLDTAALTPGPLGAGAPPHTRGPATDRPRRVRPWLVPAAAAVLTLLLAAVGAGASGRLANGGYFASGTESARADRILADRFGAGTPDLVLLVRAEGGVDDERAREEGLRLTRRLAESAGVASVRSYWAGEDAGLRAEDGSAALVTADLAGGDRDATRTAEALVPGLTGTHGALTVSATGSAWVSVEAKRYSKPDLVRAELVAAPLTLLLLVIALRSLVAALVPLLIGVVSVVGTMAVLRLLTYAMPVSVFAMNLTSALGFGLAVDYGLFLVTRYREELRAGRPVEAAVRRTARRAGRTVLVSACAVALSMSALLVLPLPFLRSMACAGMAVALFSAAAATLLVPPVLALLGRRIDRWDPSRPLRRGRAAGPPRPDSPFWRRVARTVTGRPLWFGGVCAAVLLLMASPFAHVRFGLSDDRMLPVGAEAHRTADAIRAGFASPADRTLAIVLPDVDPVRDAAALRAYERDVSDQRSVRSVGWARSGAGAGSGKGAVLLVAGAREPYARGAQDLVRTLRALPGPPGEHLVTGRAALLADTKDAVRARLPLAAGIAAVTTWLMLFVLTGSVVLPLKALLIGALSLGTSFGAMVFGFQDGHLRRVVGDFTATGTVDMTMPLLLFAIAFGLAIDYEIFLLSRVREHYLLTGDNRGAVVEGVARTGRLVTTGALAVAVVTGALVTSGVTQLKLLGTGLATAVLVDAVLVRGVLVPAYLTVAGRLNWWAPRWVARLHGRFRLVLERGR</sequence>
<feature type="transmembrane region" description="Helical" evidence="8">
    <location>
        <begin position="552"/>
        <end position="574"/>
    </location>
</feature>
<feature type="transmembrane region" description="Helical" evidence="8">
    <location>
        <begin position="252"/>
        <end position="277"/>
    </location>
</feature>
<organism evidence="10 11">
    <name type="scientific">Streptomyces luteoverticillatus</name>
    <name type="common">Streptoverticillium luteoverticillatus</name>
    <dbReference type="NCBI Taxonomy" id="66425"/>
    <lineage>
        <taxon>Bacteria</taxon>
        <taxon>Bacillati</taxon>
        <taxon>Actinomycetota</taxon>
        <taxon>Actinomycetes</taxon>
        <taxon>Kitasatosporales</taxon>
        <taxon>Streptomycetaceae</taxon>
        <taxon>Streptomyces</taxon>
    </lineage>
</organism>
<feature type="domain" description="Membrane transport protein MMPL" evidence="9">
    <location>
        <begin position="71"/>
        <end position="396"/>
    </location>
</feature>
<accession>A0A3Q9G3G4</accession>